<feature type="domain" description="Sulfatase N-terminal" evidence="8">
    <location>
        <begin position="30"/>
        <end position="370"/>
    </location>
</feature>
<evidence type="ECO:0000313" key="9">
    <source>
        <dbReference type="EMBL" id="APW62435.1"/>
    </source>
</evidence>
<evidence type="ECO:0000256" key="4">
    <source>
        <dbReference type="ARBA" id="ARBA00022729"/>
    </source>
</evidence>
<dbReference type="KEGG" id="pbor:BSF38_03980"/>
<evidence type="ECO:0000256" key="1">
    <source>
        <dbReference type="ARBA" id="ARBA00001913"/>
    </source>
</evidence>
<dbReference type="STRING" id="1387353.BSF38_03980"/>
<keyword evidence="10" id="KW-1185">Reference proteome</keyword>
<dbReference type="Pfam" id="PF00884">
    <property type="entry name" value="Sulfatase"/>
    <property type="match status" value="1"/>
</dbReference>
<dbReference type="PANTHER" id="PTHR45953:SF1">
    <property type="entry name" value="IDURONATE 2-SULFATASE"/>
    <property type="match status" value="1"/>
</dbReference>
<dbReference type="InterPro" id="IPR035874">
    <property type="entry name" value="IDS"/>
</dbReference>
<protein>
    <submittedName>
        <fullName evidence="9">Choline-sulfatase</fullName>
        <ecNumber evidence="9">3.1.6.6</ecNumber>
    </submittedName>
</protein>
<dbReference type="RefSeq" id="WP_076348535.1">
    <property type="nucleotide sequence ID" value="NZ_CP019082.1"/>
</dbReference>
<organism evidence="9 10">
    <name type="scientific">Paludisphaera borealis</name>
    <dbReference type="NCBI Taxonomy" id="1387353"/>
    <lineage>
        <taxon>Bacteria</taxon>
        <taxon>Pseudomonadati</taxon>
        <taxon>Planctomycetota</taxon>
        <taxon>Planctomycetia</taxon>
        <taxon>Isosphaerales</taxon>
        <taxon>Isosphaeraceae</taxon>
        <taxon>Paludisphaera</taxon>
    </lineage>
</organism>
<dbReference type="EMBL" id="CP019082">
    <property type="protein sequence ID" value="APW62435.1"/>
    <property type="molecule type" value="Genomic_DNA"/>
</dbReference>
<keyword evidence="5 9" id="KW-0378">Hydrolase</keyword>
<accession>A0A1U7CU26</accession>
<dbReference type="OrthoDB" id="236884at2"/>
<keyword evidence="3" id="KW-0479">Metal-binding</keyword>
<dbReference type="InterPro" id="IPR017850">
    <property type="entry name" value="Alkaline_phosphatase_core_sf"/>
</dbReference>
<dbReference type="CDD" id="cd16030">
    <property type="entry name" value="iduronate-2-sulfatase"/>
    <property type="match status" value="1"/>
</dbReference>
<comment type="similarity">
    <text evidence="2">Belongs to the sulfatase family.</text>
</comment>
<evidence type="ECO:0000256" key="6">
    <source>
        <dbReference type="ARBA" id="ARBA00022837"/>
    </source>
</evidence>
<dbReference type="Gene3D" id="3.40.720.10">
    <property type="entry name" value="Alkaline Phosphatase, subunit A"/>
    <property type="match status" value="1"/>
</dbReference>
<dbReference type="GO" id="GO:0047753">
    <property type="term" value="F:choline-sulfatase activity"/>
    <property type="evidence" value="ECO:0007669"/>
    <property type="project" value="UniProtKB-EC"/>
</dbReference>
<dbReference type="GO" id="GO:0046872">
    <property type="term" value="F:metal ion binding"/>
    <property type="evidence" value="ECO:0007669"/>
    <property type="project" value="UniProtKB-KW"/>
</dbReference>
<evidence type="ECO:0000256" key="7">
    <source>
        <dbReference type="SAM" id="SignalP"/>
    </source>
</evidence>
<gene>
    <name evidence="9" type="primary">betC_4</name>
    <name evidence="9" type="ORF">BSF38_03980</name>
</gene>
<dbReference type="GO" id="GO:0004423">
    <property type="term" value="F:iduronate-2-sulfatase activity"/>
    <property type="evidence" value="ECO:0007669"/>
    <property type="project" value="InterPro"/>
</dbReference>
<feature type="signal peptide" evidence="7">
    <location>
        <begin position="1"/>
        <end position="25"/>
    </location>
</feature>
<sequence length="492" mass="54504">MLGLFPALAAALACVTPAASGPTTASDRPPNVLFIAIDDLNDWVGCLGGHPQVKTPNIDALARRGTVFTNAHCQAPLCNPSRTSLLTGLRPSTTGVYGLLPGLRSVAALKDRRTLPQAFAERGYSTFCSGKIFHDGAIDWDHRHDEFQTWEERGPMPFPAKKLVETPEPNRALDWGVFPETDDSQADRKIADAAIARLGALPADKPFFVAAGFRLPHVPCFASQKWFDLYPEETLELPPVKDDDRDDVPPFAWYLHWKLPEPRLSWLRKAHQWRNLVRSYLATVSYMDSEVGRLLDALKASGKQDETLVVLWSDHGWHLGEKGVTGKNTLWERSTRVPLVFAGPGVAAGARCAEAVELLDLYPTFIDLVGLPPIEGLEGHSLVPQLKDANAPRAWPAITTSNQGNHAVRAKDWRYIRYADGSEELYDHRDDPNEWTNLAKSPAHAATLRELARWLPTQNAPAVPGSALRLLTRENGVWTWEGKPIVADQLER</sequence>
<dbReference type="AlphaFoldDB" id="A0A1U7CU26"/>
<evidence type="ECO:0000256" key="5">
    <source>
        <dbReference type="ARBA" id="ARBA00022801"/>
    </source>
</evidence>
<keyword evidence="6" id="KW-0106">Calcium</keyword>
<feature type="chain" id="PRO_5012437047" evidence="7">
    <location>
        <begin position="26"/>
        <end position="492"/>
    </location>
</feature>
<dbReference type="Proteomes" id="UP000186309">
    <property type="component" value="Chromosome"/>
</dbReference>
<evidence type="ECO:0000256" key="3">
    <source>
        <dbReference type="ARBA" id="ARBA00022723"/>
    </source>
</evidence>
<evidence type="ECO:0000313" key="10">
    <source>
        <dbReference type="Proteomes" id="UP000186309"/>
    </source>
</evidence>
<evidence type="ECO:0000256" key="2">
    <source>
        <dbReference type="ARBA" id="ARBA00008779"/>
    </source>
</evidence>
<evidence type="ECO:0000259" key="8">
    <source>
        <dbReference type="Pfam" id="PF00884"/>
    </source>
</evidence>
<dbReference type="PANTHER" id="PTHR45953">
    <property type="entry name" value="IDURONATE 2-SULFATASE"/>
    <property type="match status" value="1"/>
</dbReference>
<dbReference type="SUPFAM" id="SSF53649">
    <property type="entry name" value="Alkaline phosphatase-like"/>
    <property type="match status" value="1"/>
</dbReference>
<keyword evidence="4 7" id="KW-0732">Signal</keyword>
<dbReference type="GO" id="GO:0005737">
    <property type="term" value="C:cytoplasm"/>
    <property type="evidence" value="ECO:0007669"/>
    <property type="project" value="TreeGrafter"/>
</dbReference>
<reference evidence="10" key="1">
    <citation type="submission" date="2016-12" db="EMBL/GenBank/DDBJ databases">
        <title>Comparative genomics of four Isosphaeraceae planctomycetes: a common pool of plasmids and glycoside hydrolase genes.</title>
        <authorList>
            <person name="Ivanova A."/>
        </authorList>
    </citation>
    <scope>NUCLEOTIDE SEQUENCE [LARGE SCALE GENOMIC DNA]</scope>
    <source>
        <strain evidence="10">PX4</strain>
    </source>
</reference>
<dbReference type="InterPro" id="IPR000917">
    <property type="entry name" value="Sulfatase_N"/>
</dbReference>
<proteinExistence type="inferred from homology"/>
<dbReference type="InterPro" id="IPR024607">
    <property type="entry name" value="Sulfatase_CS"/>
</dbReference>
<dbReference type="EC" id="3.1.6.6" evidence="9"/>
<dbReference type="PROSITE" id="PS00149">
    <property type="entry name" value="SULFATASE_2"/>
    <property type="match status" value="1"/>
</dbReference>
<comment type="cofactor">
    <cofactor evidence="1">
        <name>Ca(2+)</name>
        <dbReference type="ChEBI" id="CHEBI:29108"/>
    </cofactor>
</comment>
<name>A0A1U7CU26_9BACT</name>